<dbReference type="Proteomes" id="UP000006038">
    <property type="component" value="Chromosome 3"/>
</dbReference>
<dbReference type="EnsemblPlants" id="OB03G33100.1">
    <property type="protein sequence ID" value="OB03G33100.1"/>
    <property type="gene ID" value="OB03G33100"/>
</dbReference>
<dbReference type="AlphaFoldDB" id="J3LQI4"/>
<accession>J3LQI4</accession>
<reference evidence="1" key="1">
    <citation type="journal article" date="2013" name="Nat. Commun.">
        <title>Whole-genome sequencing of Oryza brachyantha reveals mechanisms underlying Oryza genome evolution.</title>
        <authorList>
            <person name="Chen J."/>
            <person name="Huang Q."/>
            <person name="Gao D."/>
            <person name="Wang J."/>
            <person name="Lang Y."/>
            <person name="Liu T."/>
            <person name="Li B."/>
            <person name="Bai Z."/>
            <person name="Luis Goicoechea J."/>
            <person name="Liang C."/>
            <person name="Chen C."/>
            <person name="Zhang W."/>
            <person name="Sun S."/>
            <person name="Liao Y."/>
            <person name="Zhang X."/>
            <person name="Yang L."/>
            <person name="Song C."/>
            <person name="Wang M."/>
            <person name="Shi J."/>
            <person name="Liu G."/>
            <person name="Liu J."/>
            <person name="Zhou H."/>
            <person name="Zhou W."/>
            <person name="Yu Q."/>
            <person name="An N."/>
            <person name="Chen Y."/>
            <person name="Cai Q."/>
            <person name="Wang B."/>
            <person name="Liu B."/>
            <person name="Min J."/>
            <person name="Huang Y."/>
            <person name="Wu H."/>
            <person name="Li Z."/>
            <person name="Zhang Y."/>
            <person name="Yin Y."/>
            <person name="Song W."/>
            <person name="Jiang J."/>
            <person name="Jackson S.A."/>
            <person name="Wing R.A."/>
            <person name="Wang J."/>
            <person name="Chen M."/>
        </authorList>
    </citation>
    <scope>NUCLEOTIDE SEQUENCE [LARGE SCALE GENOMIC DNA]</scope>
    <source>
        <strain evidence="1">cv. IRGC 101232</strain>
    </source>
</reference>
<dbReference type="Gramene" id="OB03G33100.1">
    <property type="protein sequence ID" value="OB03G33100.1"/>
    <property type="gene ID" value="OB03G33100"/>
</dbReference>
<reference evidence="1" key="2">
    <citation type="submission" date="2013-04" db="UniProtKB">
        <authorList>
            <consortium name="EnsemblPlants"/>
        </authorList>
    </citation>
    <scope>IDENTIFICATION</scope>
</reference>
<name>J3LQI4_ORYBR</name>
<sequence>MFELVSFLYLQFRTKVDGPPPLSVEEEASSLVSHPSTCHNICALFHGIAHSTIGPHISLLDSEILFPQPGLNN</sequence>
<keyword evidence="2" id="KW-1185">Reference proteome</keyword>
<proteinExistence type="predicted"/>
<evidence type="ECO:0000313" key="2">
    <source>
        <dbReference type="Proteomes" id="UP000006038"/>
    </source>
</evidence>
<evidence type="ECO:0000313" key="1">
    <source>
        <dbReference type="EnsemblPlants" id="OB03G33100.1"/>
    </source>
</evidence>
<dbReference type="HOGENOM" id="CLU_2708759_0_0_1"/>
<protein>
    <submittedName>
        <fullName evidence="1">Uncharacterized protein</fullName>
    </submittedName>
</protein>
<organism evidence="1">
    <name type="scientific">Oryza brachyantha</name>
    <name type="common">malo sina</name>
    <dbReference type="NCBI Taxonomy" id="4533"/>
    <lineage>
        <taxon>Eukaryota</taxon>
        <taxon>Viridiplantae</taxon>
        <taxon>Streptophyta</taxon>
        <taxon>Embryophyta</taxon>
        <taxon>Tracheophyta</taxon>
        <taxon>Spermatophyta</taxon>
        <taxon>Magnoliopsida</taxon>
        <taxon>Liliopsida</taxon>
        <taxon>Poales</taxon>
        <taxon>Poaceae</taxon>
        <taxon>BOP clade</taxon>
        <taxon>Oryzoideae</taxon>
        <taxon>Oryzeae</taxon>
        <taxon>Oryzinae</taxon>
        <taxon>Oryza</taxon>
    </lineage>
</organism>